<evidence type="ECO:0000259" key="6">
    <source>
        <dbReference type="PROSITE" id="PS50011"/>
    </source>
</evidence>
<feature type="domain" description="Protein kinase" evidence="6">
    <location>
        <begin position="1"/>
        <end position="129"/>
    </location>
</feature>
<keyword evidence="3" id="KW-0547">Nucleotide-binding</keyword>
<evidence type="ECO:0000256" key="3">
    <source>
        <dbReference type="ARBA" id="ARBA00022741"/>
    </source>
</evidence>
<dbReference type="EMBL" id="CAJVPI010001450">
    <property type="protein sequence ID" value="CAG8613346.1"/>
    <property type="molecule type" value="Genomic_DNA"/>
</dbReference>
<dbReference type="GO" id="GO:0005524">
    <property type="term" value="F:ATP binding"/>
    <property type="evidence" value="ECO:0007669"/>
    <property type="project" value="UniProtKB-KW"/>
</dbReference>
<accession>A0A9N9CVA0</accession>
<keyword evidence="1" id="KW-0723">Serine/threonine-protein kinase</keyword>
<dbReference type="InterPro" id="IPR011009">
    <property type="entry name" value="Kinase-like_dom_sf"/>
</dbReference>
<evidence type="ECO:0000256" key="4">
    <source>
        <dbReference type="ARBA" id="ARBA00022777"/>
    </source>
</evidence>
<evidence type="ECO:0000313" key="7">
    <source>
        <dbReference type="EMBL" id="CAG8613346.1"/>
    </source>
</evidence>
<keyword evidence="5" id="KW-0067">ATP-binding</keyword>
<evidence type="ECO:0000256" key="5">
    <source>
        <dbReference type="ARBA" id="ARBA00022840"/>
    </source>
</evidence>
<evidence type="ECO:0000256" key="2">
    <source>
        <dbReference type="ARBA" id="ARBA00022679"/>
    </source>
</evidence>
<dbReference type="SUPFAM" id="SSF56112">
    <property type="entry name" value="Protein kinase-like (PK-like)"/>
    <property type="match status" value="1"/>
</dbReference>
<dbReference type="GO" id="GO:0004674">
    <property type="term" value="F:protein serine/threonine kinase activity"/>
    <property type="evidence" value="ECO:0007669"/>
    <property type="project" value="UniProtKB-KW"/>
</dbReference>
<keyword evidence="4" id="KW-0418">Kinase</keyword>
<evidence type="ECO:0000256" key="1">
    <source>
        <dbReference type="ARBA" id="ARBA00022527"/>
    </source>
</evidence>
<gene>
    <name evidence="7" type="ORF">PBRASI_LOCUS8294</name>
</gene>
<sequence length="241" mass="28027">MDYAKKGDLRQSLQREGLSRPANFQSEKGQIYGIIPYIAPEVLQGQPYTKASDIYSFGMVAYELFANVYPYYEYTNDDILPLRIINDGLRPNIEEVLIPQLLKDLIESDSETVEFFNQLEDFEEDYDYFFLNTPYRIHPKEVTTSKLINTRQITQCLEKLKTSEEYHTGSLEELTLLISLDNFVLEEPNTQDYLTRISLRVNKSTGSNKQFKRKLSLSAEISSSKEIKLEKETKQIETEDN</sequence>
<name>A0A9N9CVA0_9GLOM</name>
<dbReference type="InterPro" id="IPR000719">
    <property type="entry name" value="Prot_kinase_dom"/>
</dbReference>
<dbReference type="Proteomes" id="UP000789739">
    <property type="component" value="Unassembled WGS sequence"/>
</dbReference>
<dbReference type="PROSITE" id="PS50011">
    <property type="entry name" value="PROTEIN_KINASE_DOM"/>
    <property type="match status" value="1"/>
</dbReference>
<protein>
    <submittedName>
        <fullName evidence="7">4975_t:CDS:1</fullName>
    </submittedName>
</protein>
<reference evidence="7" key="1">
    <citation type="submission" date="2021-06" db="EMBL/GenBank/DDBJ databases">
        <authorList>
            <person name="Kallberg Y."/>
            <person name="Tangrot J."/>
            <person name="Rosling A."/>
        </authorList>
    </citation>
    <scope>NUCLEOTIDE SEQUENCE</scope>
    <source>
        <strain evidence="7">BR232B</strain>
    </source>
</reference>
<organism evidence="7 8">
    <name type="scientific">Paraglomus brasilianum</name>
    <dbReference type="NCBI Taxonomy" id="144538"/>
    <lineage>
        <taxon>Eukaryota</taxon>
        <taxon>Fungi</taxon>
        <taxon>Fungi incertae sedis</taxon>
        <taxon>Mucoromycota</taxon>
        <taxon>Glomeromycotina</taxon>
        <taxon>Glomeromycetes</taxon>
        <taxon>Paraglomerales</taxon>
        <taxon>Paraglomeraceae</taxon>
        <taxon>Paraglomus</taxon>
    </lineage>
</organism>
<keyword evidence="8" id="KW-1185">Reference proteome</keyword>
<dbReference type="Pfam" id="PF00069">
    <property type="entry name" value="Pkinase"/>
    <property type="match status" value="1"/>
</dbReference>
<dbReference type="Gene3D" id="1.10.510.10">
    <property type="entry name" value="Transferase(Phosphotransferase) domain 1"/>
    <property type="match status" value="1"/>
</dbReference>
<dbReference type="OrthoDB" id="2448038at2759"/>
<proteinExistence type="predicted"/>
<evidence type="ECO:0000313" key="8">
    <source>
        <dbReference type="Proteomes" id="UP000789739"/>
    </source>
</evidence>
<comment type="caution">
    <text evidence="7">The sequence shown here is derived from an EMBL/GenBank/DDBJ whole genome shotgun (WGS) entry which is preliminary data.</text>
</comment>
<dbReference type="PANTHER" id="PTHR24351">
    <property type="entry name" value="RIBOSOMAL PROTEIN S6 KINASE"/>
    <property type="match status" value="1"/>
</dbReference>
<keyword evidence="2" id="KW-0808">Transferase</keyword>
<dbReference type="AlphaFoldDB" id="A0A9N9CVA0"/>